<dbReference type="HOGENOM" id="CLU_021842_0_0_11"/>
<dbReference type="PANTHER" id="PTHR37292">
    <property type="entry name" value="VNG6097C"/>
    <property type="match status" value="1"/>
</dbReference>
<protein>
    <recommendedName>
        <fullName evidence="1">GmrSD restriction endonucleases N-terminal domain-containing protein</fullName>
    </recommendedName>
</protein>
<dbReference type="KEGG" id="asd:AS9A_2822"/>
<proteinExistence type="predicted"/>
<dbReference type="eggNOG" id="COG3472">
    <property type="taxonomic scope" value="Bacteria"/>
</dbReference>
<keyword evidence="3" id="KW-1185">Reference proteome</keyword>
<accession>F6EJ37</accession>
<evidence type="ECO:0000259" key="1">
    <source>
        <dbReference type="Pfam" id="PF03235"/>
    </source>
</evidence>
<dbReference type="eggNOG" id="COG1479">
    <property type="taxonomic scope" value="Bacteria"/>
</dbReference>
<dbReference type="Proteomes" id="UP000009235">
    <property type="component" value="Chromosome"/>
</dbReference>
<dbReference type="InterPro" id="IPR004919">
    <property type="entry name" value="GmrSD_N"/>
</dbReference>
<sequence>MARGAYTQQRIQISNISDLRVVCPLLIEAFADCCAQFAHFVIISALRQLETDNQQETKLTVKYASTTLEDIIVKAERGEYLLPNFQRQFVWSIENHRALAASMLLRIPCGSLLVVKGKSSQFSSRRVGYMSSETAPTDNSQSVEFLLDGQQRVSTLFGLFADIFSRDWKGVHDQIFRQLKSRWALQIRPEKDQPDVFGWTSLRLGKLPEEPEILKEVFVQYDVFKTTKLDHWSHPAFMSNLEEAQRALKIGVAAAQDGQVPIWGLCGSAKYDNSVHDSYTKRALREIAESRRKELQAALEDNQLPEDILHDLVQPGEAASELTGEQISERLRDRQSDWAKDVHDLITDLRKAELSIIELTDDELPKAIAIFEAINRGGTPLTSFDLITARYARGESQKSLPEMIQEYIASFDQDVPAELRRHASQKSWTAVDNIGYVKDSLTNNFKTQFLTLIVMHNLLLARGNECSFTVDELKQRQALALKAEDIDRGWTAASSAFLETWRFLQLRCGVKNEGALRNKLLSLPIAVALSNPELPKSRDLYDKIEYWYWCSVLTGTYTARQNEHAIQDASDLSRWLRDPSTGNPFTTRQARVLKDPGYSDDETLLRSGEESSVRADVGDYLLQYVLAKGGRDLLKDRLIDVQVDEIEDHHLIPLGSASSIGQSSSVIRKGSSEIARLLNSPLNRAYILKESNRKISARPIDTYMKETSLPARASLYFPDMKDQFGGISDVASIRKLLASRLGQLRSETSKDLSRLSGE</sequence>
<dbReference type="PANTHER" id="PTHR37292:SF2">
    <property type="entry name" value="DUF262 DOMAIN-CONTAINING PROTEIN"/>
    <property type="match status" value="1"/>
</dbReference>
<feature type="domain" description="GmrSD restriction endonucleases N-terminal" evidence="1">
    <location>
        <begin position="68"/>
        <end position="391"/>
    </location>
</feature>
<reference evidence="2 3" key="1">
    <citation type="journal article" date="2011" name="J. Bacteriol.">
        <title>Complete genome sequence of Amycolicicoccus subflavus DQS3-9A1T, an actinomycete isolated from crude oil-polluted soil.</title>
        <authorList>
            <person name="Cai M."/>
            <person name="Chen W.M."/>
            <person name="Nie Y."/>
            <person name="Chi C.Q."/>
            <person name="Wang Y.N."/>
            <person name="Tang Y.Q."/>
            <person name="Li G.Y."/>
            <person name="Wu X.L."/>
        </authorList>
    </citation>
    <scope>NUCLEOTIDE SEQUENCE [LARGE SCALE GENOMIC DNA]</scope>
    <source>
        <strain evidence="3">DSM 45089 / DQS3-9A1</strain>
    </source>
</reference>
<dbReference type="Pfam" id="PF03235">
    <property type="entry name" value="GmrSD_N"/>
    <property type="match status" value="1"/>
</dbReference>
<evidence type="ECO:0000313" key="3">
    <source>
        <dbReference type="Proteomes" id="UP000009235"/>
    </source>
</evidence>
<gene>
    <name evidence="2" type="ordered locus">AS9A_2822</name>
</gene>
<dbReference type="AlphaFoldDB" id="F6EJ37"/>
<evidence type="ECO:0000313" key="2">
    <source>
        <dbReference type="EMBL" id="AEF41269.1"/>
    </source>
</evidence>
<organism evidence="2 3">
    <name type="scientific">Hoyosella subflava (strain DSM 45089 / JCM 17490 / NBRC 109087 / DQS3-9A1)</name>
    <name type="common">Amycolicicoccus subflavus</name>
    <dbReference type="NCBI Taxonomy" id="443218"/>
    <lineage>
        <taxon>Bacteria</taxon>
        <taxon>Bacillati</taxon>
        <taxon>Actinomycetota</taxon>
        <taxon>Actinomycetes</taxon>
        <taxon>Mycobacteriales</taxon>
        <taxon>Hoyosellaceae</taxon>
        <taxon>Hoyosella</taxon>
    </lineage>
</organism>
<name>F6EJ37_HOYSD</name>
<dbReference type="EMBL" id="CP002786">
    <property type="protein sequence ID" value="AEF41269.1"/>
    <property type="molecule type" value="Genomic_DNA"/>
</dbReference>